<dbReference type="Proteomes" id="UP000001383">
    <property type="component" value="Chromosome"/>
</dbReference>
<protein>
    <submittedName>
        <fullName evidence="1">Uncharacterized protein</fullName>
    </submittedName>
</protein>
<dbReference type="KEGG" id="mcl:MCCL_1569"/>
<evidence type="ECO:0000313" key="1">
    <source>
        <dbReference type="EMBL" id="BAH18276.1"/>
    </source>
</evidence>
<organism evidence="1 2">
    <name type="scientific">Macrococcus caseolyticus (strain JCSC5402)</name>
    <name type="common">Macrococcoides caseolyticum</name>
    <dbReference type="NCBI Taxonomy" id="458233"/>
    <lineage>
        <taxon>Bacteria</taxon>
        <taxon>Bacillati</taxon>
        <taxon>Bacillota</taxon>
        <taxon>Bacilli</taxon>
        <taxon>Bacillales</taxon>
        <taxon>Staphylococcaceae</taxon>
        <taxon>Macrococcoides</taxon>
    </lineage>
</organism>
<sequence>MCSVISWLSATVKLGFTVTVTSTNVITPWFLPLISTQLSTFSTDNTIRFIWSSVSASNPSVNVIAVSKNISIAVFIMSKPTIIAATVSKNVNPKNTPTIPINAPSDTSASDKLSAAAALSALESSFFARLRL</sequence>
<evidence type="ECO:0000313" key="2">
    <source>
        <dbReference type="Proteomes" id="UP000001383"/>
    </source>
</evidence>
<gene>
    <name evidence="1" type="ordered locus">MCCL_1569</name>
</gene>
<dbReference type="HOGENOM" id="CLU_1914520_0_0_9"/>
<reference evidence="1 2" key="1">
    <citation type="journal article" date="2009" name="J. Bacteriol.">
        <title>Complete genome sequence of Macrococcus caseolyticus strain JCSCS5402, reflecting the ancestral genome of the human-pathogenic staphylococci.</title>
        <authorList>
            <person name="Baba T."/>
            <person name="Kuwahara-Arai K."/>
            <person name="Uchiyama I."/>
            <person name="Takeuchi F."/>
            <person name="Ito T."/>
            <person name="Hiramatsu K."/>
        </authorList>
    </citation>
    <scope>NUCLEOTIDE SEQUENCE [LARGE SCALE GENOMIC DNA]</scope>
    <source>
        <strain evidence="1 2">JCSC5402</strain>
    </source>
</reference>
<dbReference type="EMBL" id="AP009484">
    <property type="protein sequence ID" value="BAH18276.1"/>
    <property type="molecule type" value="Genomic_DNA"/>
</dbReference>
<dbReference type="AlphaFoldDB" id="B9E7V8"/>
<proteinExistence type="predicted"/>
<accession>B9E7V8</accession>
<name>B9E7V8_MACCJ</name>